<evidence type="ECO:0008006" key="10">
    <source>
        <dbReference type="Google" id="ProtNLM"/>
    </source>
</evidence>
<evidence type="ECO:0000256" key="5">
    <source>
        <dbReference type="ARBA" id="ARBA00022989"/>
    </source>
</evidence>
<evidence type="ECO:0000256" key="2">
    <source>
        <dbReference type="ARBA" id="ARBA00006386"/>
    </source>
</evidence>
<keyword evidence="9" id="KW-1185">Reference proteome</keyword>
<proteinExistence type="inferred from homology"/>
<feature type="transmembrane region" description="Helical" evidence="7">
    <location>
        <begin position="36"/>
        <end position="59"/>
    </location>
</feature>
<dbReference type="EMBL" id="BOQP01000027">
    <property type="protein sequence ID" value="GIM76150.1"/>
    <property type="molecule type" value="Genomic_DNA"/>
</dbReference>
<comment type="caution">
    <text evidence="8">The sequence shown here is derived from an EMBL/GenBank/DDBJ whole genome shotgun (WGS) entry which is preliminary data.</text>
</comment>
<evidence type="ECO:0000313" key="8">
    <source>
        <dbReference type="EMBL" id="GIM76150.1"/>
    </source>
</evidence>
<dbReference type="Pfam" id="PF03773">
    <property type="entry name" value="ArsP_1"/>
    <property type="match status" value="1"/>
</dbReference>
<dbReference type="PANTHER" id="PTHR43299:SF1">
    <property type="entry name" value="UPF0718 PROTEIN YRAQ"/>
    <property type="match status" value="1"/>
</dbReference>
<keyword evidence="4 7" id="KW-0812">Transmembrane</keyword>
<evidence type="ECO:0000256" key="6">
    <source>
        <dbReference type="ARBA" id="ARBA00023136"/>
    </source>
</evidence>
<organism evidence="8 9">
    <name type="scientific">Winogradskya consettensis</name>
    <dbReference type="NCBI Taxonomy" id="113560"/>
    <lineage>
        <taxon>Bacteria</taxon>
        <taxon>Bacillati</taxon>
        <taxon>Actinomycetota</taxon>
        <taxon>Actinomycetes</taxon>
        <taxon>Micromonosporales</taxon>
        <taxon>Micromonosporaceae</taxon>
        <taxon>Winogradskya</taxon>
    </lineage>
</organism>
<protein>
    <recommendedName>
        <fullName evidence="10">Permease</fullName>
    </recommendedName>
</protein>
<name>A0A919VUX2_9ACTN</name>
<dbReference type="AlphaFoldDB" id="A0A919VUX2"/>
<accession>A0A919VUX2</accession>
<keyword evidence="5 7" id="KW-1133">Transmembrane helix</keyword>
<evidence type="ECO:0000256" key="4">
    <source>
        <dbReference type="ARBA" id="ARBA00022692"/>
    </source>
</evidence>
<evidence type="ECO:0000256" key="7">
    <source>
        <dbReference type="SAM" id="Phobius"/>
    </source>
</evidence>
<dbReference type="Proteomes" id="UP000680865">
    <property type="component" value="Unassembled WGS sequence"/>
</dbReference>
<evidence type="ECO:0000256" key="1">
    <source>
        <dbReference type="ARBA" id="ARBA00004651"/>
    </source>
</evidence>
<keyword evidence="6 7" id="KW-0472">Membrane</keyword>
<dbReference type="GO" id="GO:0005886">
    <property type="term" value="C:plasma membrane"/>
    <property type="evidence" value="ECO:0007669"/>
    <property type="project" value="UniProtKB-SubCell"/>
</dbReference>
<keyword evidence="3" id="KW-1003">Cell membrane</keyword>
<comment type="similarity">
    <text evidence="2">Belongs to the UPF0718 family.</text>
</comment>
<dbReference type="PANTHER" id="PTHR43299">
    <property type="entry name" value="UPF0718 PROTEIN YRAQ"/>
    <property type="match status" value="1"/>
</dbReference>
<reference evidence="8" key="1">
    <citation type="submission" date="2021-03" db="EMBL/GenBank/DDBJ databases">
        <title>Whole genome shotgun sequence of Actinoplanes consettensis NBRC 14913.</title>
        <authorList>
            <person name="Komaki H."/>
            <person name="Tamura T."/>
        </authorList>
    </citation>
    <scope>NUCLEOTIDE SEQUENCE</scope>
    <source>
        <strain evidence="8">NBRC 14913</strain>
    </source>
</reference>
<sequence length="170" mass="17792">MWKALAAALLIGAALQTLVPRTWLLRVLNRRGSLSSAAAGGLAGMPSMMCTCCTAPVAVSLKRRGASTAAVVAYWLGNPLLNPAVLVFLLLVAPWQWTATRLMVGALVVVGGAALVARLDGGRMPASTVDEPADDPPPTFGRYLRALLRLAVVLVPEYLVVVMRGPGCGF</sequence>
<feature type="transmembrane region" description="Helical" evidence="7">
    <location>
        <begin position="99"/>
        <end position="117"/>
    </location>
</feature>
<evidence type="ECO:0000313" key="9">
    <source>
        <dbReference type="Proteomes" id="UP000680865"/>
    </source>
</evidence>
<dbReference type="InterPro" id="IPR005524">
    <property type="entry name" value="DUF318"/>
</dbReference>
<evidence type="ECO:0000256" key="3">
    <source>
        <dbReference type="ARBA" id="ARBA00022475"/>
    </source>
</evidence>
<feature type="transmembrane region" description="Helical" evidence="7">
    <location>
        <begin position="71"/>
        <end position="93"/>
    </location>
</feature>
<gene>
    <name evidence="8" type="ORF">Aco04nite_48930</name>
</gene>
<comment type="subcellular location">
    <subcellularLocation>
        <location evidence="1">Cell membrane</location>
        <topology evidence="1">Multi-pass membrane protein</topology>
    </subcellularLocation>
</comment>